<feature type="transmembrane region" description="Helical" evidence="1">
    <location>
        <begin position="93"/>
        <end position="115"/>
    </location>
</feature>
<dbReference type="PATRIC" id="fig|329854.7.peg.5079"/>
<organism evidence="2">
    <name type="scientific">Bacteroides intestinalis</name>
    <dbReference type="NCBI Taxonomy" id="329854"/>
    <lineage>
        <taxon>Bacteria</taxon>
        <taxon>Pseudomonadati</taxon>
        <taxon>Bacteroidota</taxon>
        <taxon>Bacteroidia</taxon>
        <taxon>Bacteroidales</taxon>
        <taxon>Bacteroidaceae</taxon>
        <taxon>Bacteroides</taxon>
    </lineage>
</organism>
<dbReference type="AlphaFoldDB" id="A0A139KPV1"/>
<accession>A0A139KPV1</accession>
<name>A0A139KPV1_9BACE</name>
<keyword evidence="1" id="KW-0812">Transmembrane</keyword>
<comment type="caution">
    <text evidence="2">The sequence shown here is derived from an EMBL/GenBank/DDBJ whole genome shotgun (WGS) entry which is preliminary data.</text>
</comment>
<evidence type="ECO:0000256" key="1">
    <source>
        <dbReference type="SAM" id="Phobius"/>
    </source>
</evidence>
<protein>
    <submittedName>
        <fullName evidence="2">Uncharacterized protein</fullName>
    </submittedName>
</protein>
<sequence length="118" mass="14274">MDLVRSWYGLDTELVRTWLYPDKDETKKMSCTSLLAIWHYGNMAISRTRERRTYNTEYKPRILLQFKTQKHIFYFNLKHRSNKQTFFKSQKPILLYHFEIKLILLPNILIAITGITTE</sequence>
<proteinExistence type="predicted"/>
<gene>
    <name evidence="2" type="ORF">HMPREF2531_05005</name>
</gene>
<reference evidence="2 3" key="1">
    <citation type="submission" date="2016-02" db="EMBL/GenBank/DDBJ databases">
        <authorList>
            <person name="Wen L."/>
            <person name="He K."/>
            <person name="Yang H."/>
        </authorList>
    </citation>
    <scope>NUCLEOTIDE SEQUENCE [LARGE SCALE GENOMIC DNA]</scope>
    <source>
        <strain evidence="2 3">KLE1704</strain>
    </source>
</reference>
<evidence type="ECO:0000313" key="3">
    <source>
        <dbReference type="Proteomes" id="UP000070319"/>
    </source>
</evidence>
<keyword evidence="1" id="KW-0472">Membrane</keyword>
<evidence type="ECO:0000313" key="2">
    <source>
        <dbReference type="EMBL" id="KXT41207.1"/>
    </source>
</evidence>
<keyword evidence="1" id="KW-1133">Transmembrane helix</keyword>
<dbReference type="EMBL" id="LTDF01000173">
    <property type="protein sequence ID" value="KXT41207.1"/>
    <property type="molecule type" value="Genomic_DNA"/>
</dbReference>
<dbReference type="Proteomes" id="UP000070319">
    <property type="component" value="Unassembled WGS sequence"/>
</dbReference>